<comment type="subunit">
    <text evidence="4">Monomer.</text>
</comment>
<evidence type="ECO:0000256" key="12">
    <source>
        <dbReference type="ARBA" id="ARBA00023180"/>
    </source>
</evidence>
<dbReference type="Proteomes" id="UP000799750">
    <property type="component" value="Unassembled WGS sequence"/>
</dbReference>
<feature type="signal peptide" evidence="13">
    <location>
        <begin position="1"/>
        <end position="19"/>
    </location>
</feature>
<comment type="similarity">
    <text evidence="3">Belongs to the peptidase M28 family. M28A subfamily.</text>
</comment>
<dbReference type="AlphaFoldDB" id="A0A6A6QHV1"/>
<keyword evidence="11 13" id="KW-0862">Zinc</keyword>
<evidence type="ECO:0000256" key="4">
    <source>
        <dbReference type="ARBA" id="ARBA00011245"/>
    </source>
</evidence>
<gene>
    <name evidence="16" type="ORF">BU16DRAFT_565379</name>
</gene>
<accession>A0A6A6QHV1</accession>
<dbReference type="PANTHER" id="PTHR12147:SF57">
    <property type="entry name" value="PEPTIDE HYDROLASE"/>
    <property type="match status" value="1"/>
</dbReference>
<evidence type="ECO:0000256" key="2">
    <source>
        <dbReference type="ARBA" id="ARBA00004613"/>
    </source>
</evidence>
<dbReference type="CDD" id="cd02130">
    <property type="entry name" value="PA_ScAPY_like"/>
    <property type="match status" value="1"/>
</dbReference>
<keyword evidence="8 13" id="KW-0479">Metal-binding</keyword>
<dbReference type="Gene3D" id="3.50.30.30">
    <property type="match status" value="1"/>
</dbReference>
<sequence length="516" mass="53900">MRTFQYAAAIGALATLALSSPTPGGPGHHHPPPKQCKQCKHLPLVSSKHLQKDIREKNLLKGAKTLESFAYAHPERNRLMGGLGHNDTVAYLIKELTSLDDYYTVERQEWSSLVQISAEGNLTIDGTKYAASIMEYSASGEVTAPLVSISNKGCEASDYPADVSGNIALISRGTCEFGAKSVLAGLAGASAAIIYNNIPGGLNGTLGLPRAEGPYVPTLALSQEDGTALVSSITDGATLNATLSVLSVIETAYTSNVIATSNCGSPNTTLVLGAHTDSVAAGPGINDDGSGTIGILAVAKALAKYRVNNAVRFGFWSGEEEGLLGSTYYVDSLSDSELANVRAYLNFDMIASPNYIYAIYDGDGSAFNQTGPAGSAEIEHFFEAFFAVEGPGSVPTAFDGRSDYQAFIDNGIPAGGTFTGAEEIKTEEEVELFGGEAGVATDVNYHGAGDTVANLNMTAFVLNAKAIAAAVATYGTSFGSLPAKEAVAKRGLGLRKRAYRGTLKRNVSKVKGKSFL</sequence>
<dbReference type="Gene3D" id="3.40.630.10">
    <property type="entry name" value="Zn peptidases"/>
    <property type="match status" value="1"/>
</dbReference>
<protein>
    <recommendedName>
        <fullName evidence="13">Peptide hydrolase</fullName>
        <ecNumber evidence="13">3.4.-.-</ecNumber>
    </recommendedName>
</protein>
<dbReference type="InterPro" id="IPR046450">
    <property type="entry name" value="PA_dom_sf"/>
</dbReference>
<dbReference type="SUPFAM" id="SSF53187">
    <property type="entry name" value="Zn-dependent exopeptidases"/>
    <property type="match status" value="1"/>
</dbReference>
<feature type="chain" id="PRO_5025709957" description="Peptide hydrolase" evidence="13">
    <location>
        <begin position="20"/>
        <end position="516"/>
    </location>
</feature>
<dbReference type="InterPro" id="IPR045175">
    <property type="entry name" value="M28_fam"/>
</dbReference>
<dbReference type="Pfam" id="PF02225">
    <property type="entry name" value="PA"/>
    <property type="match status" value="1"/>
</dbReference>
<feature type="domain" description="Peptidase M28" evidence="15">
    <location>
        <begin position="256"/>
        <end position="470"/>
    </location>
</feature>
<comment type="subcellular location">
    <subcellularLocation>
        <location evidence="2">Secreted</location>
    </subcellularLocation>
</comment>
<dbReference type="GO" id="GO:0004177">
    <property type="term" value="F:aminopeptidase activity"/>
    <property type="evidence" value="ECO:0007669"/>
    <property type="project" value="UniProtKB-KW"/>
</dbReference>
<evidence type="ECO:0000259" key="15">
    <source>
        <dbReference type="Pfam" id="PF04389"/>
    </source>
</evidence>
<dbReference type="EMBL" id="MU004195">
    <property type="protein sequence ID" value="KAF2491679.1"/>
    <property type="molecule type" value="Genomic_DNA"/>
</dbReference>
<dbReference type="GO" id="GO:0046872">
    <property type="term" value="F:metal ion binding"/>
    <property type="evidence" value="ECO:0007669"/>
    <property type="project" value="UniProtKB-KW"/>
</dbReference>
<evidence type="ECO:0000256" key="6">
    <source>
        <dbReference type="ARBA" id="ARBA00022525"/>
    </source>
</evidence>
<evidence type="ECO:0000256" key="8">
    <source>
        <dbReference type="ARBA" id="ARBA00022723"/>
    </source>
</evidence>
<evidence type="ECO:0000256" key="5">
    <source>
        <dbReference type="ARBA" id="ARBA00022438"/>
    </source>
</evidence>
<name>A0A6A6QHV1_9PEZI</name>
<reference evidence="16" key="1">
    <citation type="journal article" date="2020" name="Stud. Mycol.">
        <title>101 Dothideomycetes genomes: a test case for predicting lifestyles and emergence of pathogens.</title>
        <authorList>
            <person name="Haridas S."/>
            <person name="Albert R."/>
            <person name="Binder M."/>
            <person name="Bloem J."/>
            <person name="Labutti K."/>
            <person name="Salamov A."/>
            <person name="Andreopoulos B."/>
            <person name="Baker S."/>
            <person name="Barry K."/>
            <person name="Bills G."/>
            <person name="Bluhm B."/>
            <person name="Cannon C."/>
            <person name="Castanera R."/>
            <person name="Culley D."/>
            <person name="Daum C."/>
            <person name="Ezra D."/>
            <person name="Gonzalez J."/>
            <person name="Henrissat B."/>
            <person name="Kuo A."/>
            <person name="Liang C."/>
            <person name="Lipzen A."/>
            <person name="Lutzoni F."/>
            <person name="Magnuson J."/>
            <person name="Mondo S."/>
            <person name="Nolan M."/>
            <person name="Ohm R."/>
            <person name="Pangilinan J."/>
            <person name="Park H.-J."/>
            <person name="Ramirez L."/>
            <person name="Alfaro M."/>
            <person name="Sun H."/>
            <person name="Tritt A."/>
            <person name="Yoshinaga Y."/>
            <person name="Zwiers L.-H."/>
            <person name="Turgeon B."/>
            <person name="Goodwin S."/>
            <person name="Spatafora J."/>
            <person name="Crous P."/>
            <person name="Grigoriev I."/>
        </authorList>
    </citation>
    <scope>NUCLEOTIDE SEQUENCE</scope>
    <source>
        <strain evidence="16">CBS 269.34</strain>
    </source>
</reference>
<dbReference type="GO" id="GO:0005576">
    <property type="term" value="C:extracellular region"/>
    <property type="evidence" value="ECO:0007669"/>
    <property type="project" value="UniProtKB-SubCell"/>
</dbReference>
<dbReference type="GO" id="GO:0006508">
    <property type="term" value="P:proteolysis"/>
    <property type="evidence" value="ECO:0007669"/>
    <property type="project" value="UniProtKB-KW"/>
</dbReference>
<dbReference type="InterPro" id="IPR003137">
    <property type="entry name" value="PA_domain"/>
</dbReference>
<evidence type="ECO:0000256" key="3">
    <source>
        <dbReference type="ARBA" id="ARBA00005957"/>
    </source>
</evidence>
<evidence type="ECO:0000313" key="16">
    <source>
        <dbReference type="EMBL" id="KAF2491679.1"/>
    </source>
</evidence>
<proteinExistence type="inferred from homology"/>
<comment type="cofactor">
    <cofactor evidence="1">
        <name>Zn(2+)</name>
        <dbReference type="ChEBI" id="CHEBI:29105"/>
    </cofactor>
</comment>
<evidence type="ECO:0000256" key="7">
    <source>
        <dbReference type="ARBA" id="ARBA00022670"/>
    </source>
</evidence>
<keyword evidence="5" id="KW-0031">Aminopeptidase</keyword>
<dbReference type="GO" id="GO:0008235">
    <property type="term" value="F:metalloexopeptidase activity"/>
    <property type="evidence" value="ECO:0007669"/>
    <property type="project" value="InterPro"/>
</dbReference>
<keyword evidence="7 13" id="KW-0645">Protease</keyword>
<keyword evidence="12" id="KW-0325">Glycoprotein</keyword>
<dbReference type="InterPro" id="IPR007484">
    <property type="entry name" value="Peptidase_M28"/>
</dbReference>
<dbReference type="OrthoDB" id="10013407at2759"/>
<keyword evidence="10 13" id="KW-0378">Hydrolase</keyword>
<evidence type="ECO:0000256" key="13">
    <source>
        <dbReference type="RuleBase" id="RU361240"/>
    </source>
</evidence>
<evidence type="ECO:0000259" key="14">
    <source>
        <dbReference type="Pfam" id="PF02225"/>
    </source>
</evidence>
<evidence type="ECO:0000256" key="9">
    <source>
        <dbReference type="ARBA" id="ARBA00022729"/>
    </source>
</evidence>
<evidence type="ECO:0000256" key="11">
    <source>
        <dbReference type="ARBA" id="ARBA00022833"/>
    </source>
</evidence>
<evidence type="ECO:0000313" key="17">
    <source>
        <dbReference type="Proteomes" id="UP000799750"/>
    </source>
</evidence>
<dbReference type="FunFam" id="3.50.30.30:FF:000030">
    <property type="entry name" value="Peptide hydrolase"/>
    <property type="match status" value="1"/>
</dbReference>
<evidence type="ECO:0000256" key="1">
    <source>
        <dbReference type="ARBA" id="ARBA00001947"/>
    </source>
</evidence>
<dbReference type="FunFam" id="3.40.630.10:FF:000054">
    <property type="entry name" value="Peptide hydrolase"/>
    <property type="match status" value="1"/>
</dbReference>
<evidence type="ECO:0000256" key="10">
    <source>
        <dbReference type="ARBA" id="ARBA00022801"/>
    </source>
</evidence>
<feature type="domain" description="PA" evidence="14">
    <location>
        <begin position="142"/>
        <end position="229"/>
    </location>
</feature>
<dbReference type="Pfam" id="PF04389">
    <property type="entry name" value="Peptidase_M28"/>
    <property type="match status" value="1"/>
</dbReference>
<organism evidence="16 17">
    <name type="scientific">Lophium mytilinum</name>
    <dbReference type="NCBI Taxonomy" id="390894"/>
    <lineage>
        <taxon>Eukaryota</taxon>
        <taxon>Fungi</taxon>
        <taxon>Dikarya</taxon>
        <taxon>Ascomycota</taxon>
        <taxon>Pezizomycotina</taxon>
        <taxon>Dothideomycetes</taxon>
        <taxon>Pleosporomycetidae</taxon>
        <taxon>Mytilinidiales</taxon>
        <taxon>Mytilinidiaceae</taxon>
        <taxon>Lophium</taxon>
    </lineage>
</organism>
<dbReference type="SUPFAM" id="SSF52025">
    <property type="entry name" value="PA domain"/>
    <property type="match status" value="1"/>
</dbReference>
<dbReference type="PANTHER" id="PTHR12147">
    <property type="entry name" value="METALLOPEPTIDASE M28 FAMILY MEMBER"/>
    <property type="match status" value="1"/>
</dbReference>
<keyword evidence="9 13" id="KW-0732">Signal</keyword>
<keyword evidence="17" id="KW-1185">Reference proteome</keyword>
<dbReference type="EC" id="3.4.-.-" evidence="13"/>
<keyword evidence="6" id="KW-0964">Secreted</keyword>